<dbReference type="InterPro" id="IPR049503">
    <property type="entry name" value="AbiJ_NTD4"/>
</dbReference>
<feature type="domain" description="HEPN AbiJ-N-terminal" evidence="1">
    <location>
        <begin position="45"/>
        <end position="141"/>
    </location>
</feature>
<name>A0A7W7AH36_9SPHN</name>
<protein>
    <recommendedName>
        <fullName evidence="1">HEPN AbiJ-N-terminal domain-containing protein</fullName>
    </recommendedName>
</protein>
<organism evidence="2 3">
    <name type="scientific">Sphingomonas abaci</name>
    <dbReference type="NCBI Taxonomy" id="237611"/>
    <lineage>
        <taxon>Bacteria</taxon>
        <taxon>Pseudomonadati</taxon>
        <taxon>Pseudomonadota</taxon>
        <taxon>Alphaproteobacteria</taxon>
        <taxon>Sphingomonadales</taxon>
        <taxon>Sphingomonadaceae</taxon>
        <taxon>Sphingomonas</taxon>
    </lineage>
</organism>
<keyword evidence="3" id="KW-1185">Reference proteome</keyword>
<dbReference type="AlphaFoldDB" id="A0A7W7AH36"/>
<accession>A0A7W7AH36</accession>
<sequence length="147" mass="16087">MPEPTKFTKGGLAPWQLKRVCSVGSAILELSSTSMLVGRMTGTGSFSERHGFQGAEMEIRIREDAPEEIRAGIVMLGYAAGLGQDSMRAAICEVLLKRPDPNNWSGSNVENEVDGLVDDAPWFKIYDIAERIHAEIARIDYTGTKAD</sequence>
<comment type="caution">
    <text evidence="2">The sequence shown here is derived from an EMBL/GenBank/DDBJ whole genome shotgun (WGS) entry which is preliminary data.</text>
</comment>
<gene>
    <name evidence="2" type="ORF">GGQ96_000857</name>
</gene>
<dbReference type="EMBL" id="JACHNY010000001">
    <property type="protein sequence ID" value="MBB4616751.1"/>
    <property type="molecule type" value="Genomic_DNA"/>
</dbReference>
<evidence type="ECO:0000313" key="2">
    <source>
        <dbReference type="EMBL" id="MBB4616751.1"/>
    </source>
</evidence>
<proteinExistence type="predicted"/>
<dbReference type="Pfam" id="PF18863">
    <property type="entry name" value="AbiJ_NTD4"/>
    <property type="match status" value="1"/>
</dbReference>
<dbReference type="RefSeq" id="WP_184111804.1">
    <property type="nucleotide sequence ID" value="NZ_JACHNY010000001.1"/>
</dbReference>
<reference evidence="2 3" key="1">
    <citation type="submission" date="2020-08" db="EMBL/GenBank/DDBJ databases">
        <title>Genomic Encyclopedia of Type Strains, Phase IV (KMG-IV): sequencing the most valuable type-strain genomes for metagenomic binning, comparative biology and taxonomic classification.</title>
        <authorList>
            <person name="Goeker M."/>
        </authorList>
    </citation>
    <scope>NUCLEOTIDE SEQUENCE [LARGE SCALE GENOMIC DNA]</scope>
    <source>
        <strain evidence="2 3">DSM 15867</strain>
    </source>
</reference>
<dbReference type="Proteomes" id="UP000574769">
    <property type="component" value="Unassembled WGS sequence"/>
</dbReference>
<evidence type="ECO:0000313" key="3">
    <source>
        <dbReference type="Proteomes" id="UP000574769"/>
    </source>
</evidence>
<evidence type="ECO:0000259" key="1">
    <source>
        <dbReference type="Pfam" id="PF18863"/>
    </source>
</evidence>